<keyword evidence="2" id="KW-1133">Transmembrane helix</keyword>
<keyword evidence="2" id="KW-0812">Transmembrane</keyword>
<evidence type="ECO:0000259" key="3">
    <source>
        <dbReference type="Pfam" id="PF06580"/>
    </source>
</evidence>
<evidence type="ECO:0000313" key="4">
    <source>
        <dbReference type="EMBL" id="ANE41027.1"/>
    </source>
</evidence>
<dbReference type="KEGG" id="fng:JM64_02685"/>
<dbReference type="PANTHER" id="PTHR34220:SF7">
    <property type="entry name" value="SENSOR HISTIDINE KINASE YPDA"/>
    <property type="match status" value="1"/>
</dbReference>
<sequence>MKWKVSRSISKFIVIETSIFIPYFFLLKSVDFKDYYTPFVLSFVLINLCIFLYSVFSKVYRTEKKISKMLFYSVINIAYSIVLSVFVSESILKISYFQNSNLGVKDIYWIIILLISVSAANYLSALKERVRRLELEKELQNLHMELLRAKLNPHFVFNTFNFLAEAVRRNPVRAEEFTLRVSDYYREVLKFKKQWSLFEELDFIEKYLEIQKEMLLPIKFEYKITIQETVKDAIIPSGITQPVVENAIKYGIKINSGGIIEIHAGLENENVRIDILNTGSPQREIKPEHFGTGLSIVSQQLSFIEGKMSVNVENGLTIFSIHIPLIKSH</sequence>
<feature type="transmembrane region" description="Helical" evidence="2">
    <location>
        <begin position="36"/>
        <end position="57"/>
    </location>
</feature>
<dbReference type="OrthoDB" id="2514702at2"/>
<organism evidence="4 5">
    <name type="scientific">Fervidobacterium pennivorans</name>
    <dbReference type="NCBI Taxonomy" id="93466"/>
    <lineage>
        <taxon>Bacteria</taxon>
        <taxon>Thermotogati</taxon>
        <taxon>Thermotogota</taxon>
        <taxon>Thermotogae</taxon>
        <taxon>Thermotogales</taxon>
        <taxon>Fervidobacteriaceae</taxon>
        <taxon>Fervidobacterium</taxon>
    </lineage>
</organism>
<dbReference type="Gene3D" id="3.30.565.10">
    <property type="entry name" value="Histidine kinase-like ATPase, C-terminal domain"/>
    <property type="match status" value="1"/>
</dbReference>
<evidence type="ECO:0000313" key="5">
    <source>
        <dbReference type="Proteomes" id="UP000077096"/>
    </source>
</evidence>
<feature type="transmembrane region" description="Helical" evidence="2">
    <location>
        <begin position="107"/>
        <end position="126"/>
    </location>
</feature>
<keyword evidence="1" id="KW-0175">Coiled coil</keyword>
<dbReference type="Proteomes" id="UP000077096">
    <property type="component" value="Chromosome"/>
</dbReference>
<dbReference type="EMBL" id="CP011393">
    <property type="protein sequence ID" value="ANE41027.1"/>
    <property type="molecule type" value="Genomic_DNA"/>
</dbReference>
<keyword evidence="2" id="KW-0472">Membrane</keyword>
<feature type="coiled-coil region" evidence="1">
    <location>
        <begin position="123"/>
        <end position="152"/>
    </location>
</feature>
<name>A0A172T209_FERPE</name>
<dbReference type="InterPro" id="IPR010559">
    <property type="entry name" value="Sig_transdc_His_kin_internal"/>
</dbReference>
<protein>
    <recommendedName>
        <fullName evidence="3">Signal transduction histidine kinase internal region domain-containing protein</fullName>
    </recommendedName>
</protein>
<dbReference type="GO" id="GO:0016020">
    <property type="term" value="C:membrane"/>
    <property type="evidence" value="ECO:0007669"/>
    <property type="project" value="InterPro"/>
</dbReference>
<proteinExistence type="predicted"/>
<reference evidence="4 5" key="1">
    <citation type="submission" date="2014-08" db="EMBL/GenBank/DDBJ databases">
        <title>Fervidobacterium pennivorans DYC genome.</title>
        <authorList>
            <person name="Wushke S."/>
        </authorList>
    </citation>
    <scope>NUCLEOTIDE SEQUENCE [LARGE SCALE GENOMIC DNA]</scope>
    <source>
        <strain evidence="4 5">DYC</strain>
    </source>
</reference>
<feature type="domain" description="Signal transduction histidine kinase internal region" evidence="3">
    <location>
        <begin position="144"/>
        <end position="212"/>
    </location>
</feature>
<dbReference type="GO" id="GO:0000155">
    <property type="term" value="F:phosphorelay sensor kinase activity"/>
    <property type="evidence" value="ECO:0007669"/>
    <property type="project" value="InterPro"/>
</dbReference>
<dbReference type="PANTHER" id="PTHR34220">
    <property type="entry name" value="SENSOR HISTIDINE KINASE YPDA"/>
    <property type="match status" value="1"/>
</dbReference>
<evidence type="ECO:0000256" key="1">
    <source>
        <dbReference type="SAM" id="Coils"/>
    </source>
</evidence>
<feature type="transmembrane region" description="Helical" evidence="2">
    <location>
        <begin position="69"/>
        <end position="87"/>
    </location>
</feature>
<dbReference type="SUPFAM" id="SSF55874">
    <property type="entry name" value="ATPase domain of HSP90 chaperone/DNA topoisomerase II/histidine kinase"/>
    <property type="match status" value="1"/>
</dbReference>
<feature type="transmembrane region" description="Helical" evidence="2">
    <location>
        <begin position="12"/>
        <end position="30"/>
    </location>
</feature>
<dbReference type="Pfam" id="PF06580">
    <property type="entry name" value="His_kinase"/>
    <property type="match status" value="1"/>
</dbReference>
<dbReference type="InterPro" id="IPR036890">
    <property type="entry name" value="HATPase_C_sf"/>
</dbReference>
<evidence type="ECO:0000256" key="2">
    <source>
        <dbReference type="SAM" id="Phobius"/>
    </source>
</evidence>
<dbReference type="PATRIC" id="fig|93466.3.peg.588"/>
<gene>
    <name evidence="4" type="ORF">JM64_02685</name>
</gene>
<dbReference type="InterPro" id="IPR050640">
    <property type="entry name" value="Bact_2-comp_sensor_kinase"/>
</dbReference>
<dbReference type="AlphaFoldDB" id="A0A172T209"/>
<accession>A0A172T209</accession>